<accession>A0A1E5BGC4</accession>
<name>A0A1E5BGC4_9VIBR</name>
<dbReference type="EMBL" id="AJYQ02000078">
    <property type="protein sequence ID" value="OEE35308.1"/>
    <property type="molecule type" value="Genomic_DNA"/>
</dbReference>
<dbReference type="eggNOG" id="COG1651">
    <property type="taxonomic scope" value="Bacteria"/>
</dbReference>
<keyword evidence="1" id="KW-0574">Periplasm</keyword>
<dbReference type="Proteomes" id="UP000094741">
    <property type="component" value="Unassembled WGS sequence"/>
</dbReference>
<evidence type="ECO:0000259" key="2">
    <source>
        <dbReference type="Pfam" id="PF13098"/>
    </source>
</evidence>
<dbReference type="RefSeq" id="WP_017041663.1">
    <property type="nucleotide sequence ID" value="NZ_AJYQ02000078.1"/>
</dbReference>
<dbReference type="InterPro" id="IPR051470">
    <property type="entry name" value="Thiol:disulfide_interchange"/>
</dbReference>
<feature type="domain" description="Thioredoxin-like fold" evidence="2">
    <location>
        <begin position="117"/>
        <end position="230"/>
    </location>
</feature>
<reference evidence="3 4" key="1">
    <citation type="journal article" date="2012" name="Science">
        <title>Ecological populations of bacteria act as socially cohesive units of antibiotic production and resistance.</title>
        <authorList>
            <person name="Cordero O.X."/>
            <person name="Wildschutte H."/>
            <person name="Kirkup B."/>
            <person name="Proehl S."/>
            <person name="Ngo L."/>
            <person name="Hussain F."/>
            <person name="Le Roux F."/>
            <person name="Mincer T."/>
            <person name="Polz M.F."/>
        </authorList>
    </citation>
    <scope>NUCLEOTIDE SEQUENCE [LARGE SCALE GENOMIC DNA]</scope>
    <source>
        <strain evidence="3 4">ZF-129</strain>
    </source>
</reference>
<dbReference type="InterPro" id="IPR012336">
    <property type="entry name" value="Thioredoxin-like_fold"/>
</dbReference>
<protein>
    <recommendedName>
        <fullName evidence="1">Thiol:disulfide interchange protein</fullName>
    </recommendedName>
</protein>
<dbReference type="AlphaFoldDB" id="A0A1E5BGC4"/>
<keyword evidence="1" id="KW-0732">Signal</keyword>
<dbReference type="CDD" id="cd03020">
    <property type="entry name" value="DsbA_DsbC_DsbG"/>
    <property type="match status" value="1"/>
</dbReference>
<comment type="subcellular location">
    <subcellularLocation>
        <location evidence="1">Periplasm</location>
    </subcellularLocation>
</comment>
<sequence length="259" mass="28699">MSVTKYIGLMSASIMLVTSFSVAANPLDEALKVVNLDNVSYVKMDFEDYYYVQGINKENNQPASIQLTEKADTFISGDILTRNDKNQLTNQSVRAKLALLNQFKPITFPSKINEIAHINVFTDTTCGYCIKFHNTLVPLLNEQGISVNYYAWPGSGVGLFSNDDMAKIWCSVDPKQALHDAKNGKPVTEDKPSLMTCQDDIVEQYVLGTNFGMRGTPAIVLPNGRMLEGYPVIGPNKLVENSEQLAIWLNDTALMTKGE</sequence>
<dbReference type="PANTHER" id="PTHR35272:SF3">
    <property type="entry name" value="THIOL:DISULFIDE INTERCHANGE PROTEIN DSBC"/>
    <property type="match status" value="1"/>
</dbReference>
<proteinExistence type="inferred from homology"/>
<dbReference type="Pfam" id="PF13098">
    <property type="entry name" value="Thioredoxin_2"/>
    <property type="match status" value="1"/>
</dbReference>
<dbReference type="Gene3D" id="3.40.30.10">
    <property type="entry name" value="Glutaredoxin"/>
    <property type="match status" value="1"/>
</dbReference>
<dbReference type="InterPro" id="IPR036249">
    <property type="entry name" value="Thioredoxin-like_sf"/>
</dbReference>
<dbReference type="STRING" id="1187848.A1QO_00685"/>
<feature type="signal peptide" evidence="1">
    <location>
        <begin position="1"/>
        <end position="23"/>
    </location>
</feature>
<comment type="function">
    <text evidence="1">Required for disulfide bond formation in some periplasmic proteins. Acts by transferring its disulfide bond to other proteins and is reduced in the process.</text>
</comment>
<comment type="caution">
    <text evidence="3">The sequence shown here is derived from an EMBL/GenBank/DDBJ whole genome shotgun (WGS) entry which is preliminary data.</text>
</comment>
<feature type="chain" id="PRO_5010001867" description="Thiol:disulfide interchange protein" evidence="1">
    <location>
        <begin position="24"/>
        <end position="259"/>
    </location>
</feature>
<evidence type="ECO:0000256" key="1">
    <source>
        <dbReference type="RuleBase" id="RU364038"/>
    </source>
</evidence>
<organism evidence="3 4">
    <name type="scientific">Vibrio genomosp. F10 str. ZF-129</name>
    <dbReference type="NCBI Taxonomy" id="1187848"/>
    <lineage>
        <taxon>Bacteria</taxon>
        <taxon>Pseudomonadati</taxon>
        <taxon>Pseudomonadota</taxon>
        <taxon>Gammaproteobacteria</taxon>
        <taxon>Vibrionales</taxon>
        <taxon>Vibrionaceae</taxon>
        <taxon>Vibrio</taxon>
    </lineage>
</organism>
<dbReference type="InterPro" id="IPR033954">
    <property type="entry name" value="DiS-bond_Isoase_DsbC/G"/>
</dbReference>
<comment type="similarity">
    <text evidence="1">Belongs to the thioredoxin family. DsbC subfamily.</text>
</comment>
<keyword evidence="1" id="KW-0676">Redox-active center</keyword>
<dbReference type="OrthoDB" id="12976at2"/>
<dbReference type="SUPFAM" id="SSF52833">
    <property type="entry name" value="Thioredoxin-like"/>
    <property type="match status" value="1"/>
</dbReference>
<dbReference type="GO" id="GO:0042597">
    <property type="term" value="C:periplasmic space"/>
    <property type="evidence" value="ECO:0007669"/>
    <property type="project" value="UniProtKB-SubCell"/>
</dbReference>
<gene>
    <name evidence="3" type="ORF">A1QO_00685</name>
</gene>
<dbReference type="PANTHER" id="PTHR35272">
    <property type="entry name" value="THIOL:DISULFIDE INTERCHANGE PROTEIN DSBC-RELATED"/>
    <property type="match status" value="1"/>
</dbReference>
<evidence type="ECO:0000313" key="4">
    <source>
        <dbReference type="Proteomes" id="UP000094741"/>
    </source>
</evidence>
<evidence type="ECO:0000313" key="3">
    <source>
        <dbReference type="EMBL" id="OEE35308.1"/>
    </source>
</evidence>